<proteinExistence type="predicted"/>
<name>A0A8J8T9Z6_HALGN</name>
<dbReference type="Proteomes" id="UP000785679">
    <property type="component" value="Unassembled WGS sequence"/>
</dbReference>
<evidence type="ECO:0008006" key="3">
    <source>
        <dbReference type="Google" id="ProtNLM"/>
    </source>
</evidence>
<sequence length="735" mass="80884">MGDAASIIKVTPPSTSAMKYSLTGYSTASLQSNSAQSYLHVFSYTSSVSMITVMNMATFSRVYQYQAQYSLSYSQSCLYETNSAADTIVFQVGTKFMRIENQYSSSTYTALIVQDPAASSIVGKGLHCANNALVYSLMQGTYSGLSSRIFVAEVNFNTNQITYTRYLQATSSCYNGIIFASDKFFLPRYSEYYIYKTASQYFYTRSLNYNGVIYSSFNTCQEIDQFVYPVVALTLNGYAITATKNDYISSSLTVTDLSSSLPAHSSVDPSQFEEKYFSNCGRDLPQPPNDYTSLASTQISSSFTLLAEETYKTFPITAFTAVKETGTVADPVFTYYLSSFTGSSYDIYVNSVTGDIVVDIFLGLYVGTYQIVVKGRLQDCQTISATFTLTVLGNSPPKFSSIVGNALQDATVEQGLIVIYSLPTITDPDGDVITVTIIDGGSFAYPTFVAFTDPSNTAIKLSPSLSTAVGTYPVSVQLTDGIVTKAYTLNILVTAAPIIAEKQFTLTNQGPPIFTAQLETIFLKIGKEVTYTLPTQSDPDLKDQISVAVMLNQATSFTIYEPASQKFTFKLQNGTKYSNQYEIGITLTDSNNNPKTTSYKLFVKVEQVQVNDKINNNTQDLEIVDGKVAHSKEKQTYKCGIKIAQVSRDGRVLLKITSLKFAAAEAIAGVLTDKDIKAYVSSNSAITVKIEEVLQENVVQIRMQFKNIDQISSGSVSQFKLNNCFRNQIFFRSKY</sequence>
<keyword evidence="2" id="KW-1185">Reference proteome</keyword>
<gene>
    <name evidence="1" type="ORF">FGO68_gene840</name>
</gene>
<evidence type="ECO:0000313" key="1">
    <source>
        <dbReference type="EMBL" id="TNV86763.1"/>
    </source>
</evidence>
<comment type="caution">
    <text evidence="1">The sequence shown here is derived from an EMBL/GenBank/DDBJ whole genome shotgun (WGS) entry which is preliminary data.</text>
</comment>
<protein>
    <recommendedName>
        <fullName evidence="3">Cadherin domain-containing protein</fullName>
    </recommendedName>
</protein>
<dbReference type="EMBL" id="RRYP01000850">
    <property type="protein sequence ID" value="TNV86763.1"/>
    <property type="molecule type" value="Genomic_DNA"/>
</dbReference>
<reference evidence="1" key="1">
    <citation type="submission" date="2019-06" db="EMBL/GenBank/DDBJ databases">
        <authorList>
            <person name="Zheng W."/>
        </authorList>
    </citation>
    <scope>NUCLEOTIDE SEQUENCE</scope>
    <source>
        <strain evidence="1">QDHG01</strain>
    </source>
</reference>
<organism evidence="1 2">
    <name type="scientific">Halteria grandinella</name>
    <dbReference type="NCBI Taxonomy" id="5974"/>
    <lineage>
        <taxon>Eukaryota</taxon>
        <taxon>Sar</taxon>
        <taxon>Alveolata</taxon>
        <taxon>Ciliophora</taxon>
        <taxon>Intramacronucleata</taxon>
        <taxon>Spirotrichea</taxon>
        <taxon>Stichotrichia</taxon>
        <taxon>Sporadotrichida</taxon>
        <taxon>Halteriidae</taxon>
        <taxon>Halteria</taxon>
    </lineage>
</organism>
<accession>A0A8J8T9Z6</accession>
<dbReference type="AlphaFoldDB" id="A0A8J8T9Z6"/>
<evidence type="ECO:0000313" key="2">
    <source>
        <dbReference type="Proteomes" id="UP000785679"/>
    </source>
</evidence>